<accession>A0A135VMT5</accession>
<reference evidence="2" key="2">
    <citation type="journal article" date="2020" name="Proc. Natl. Acad. Sci. U.S.A.">
        <title>Insights into the evolution of regulated actin dynamics via characterization of primitive gelsolin/cofilin proteins from Asgard archaea.</title>
        <authorList>
            <person name="Akil C."/>
            <person name="Tran L.T."/>
            <person name="Orhant-Prioux M."/>
            <person name="Baskaran Y."/>
            <person name="Manser E."/>
            <person name="Blanchoin L."/>
            <person name="Robinson R.C."/>
        </authorList>
    </citation>
    <scope>X-RAY CRYSTALLOGRAPHY (2.03 ANGSTROMS) OF 1-92</scope>
</reference>
<protein>
    <submittedName>
        <fullName evidence="1">Uncharacterized protein</fullName>
    </submittedName>
</protein>
<name>A0ACD6B9Y8_9ARCH</name>
<evidence type="ECO:0007829" key="2">
    <source>
        <dbReference type="PDB" id="7C2F"/>
    </source>
</evidence>
<dbReference type="EMBL" id="LRSK01000178">
    <property type="protein sequence ID" value="KXH73987.1"/>
    <property type="molecule type" value="Genomic_DNA"/>
</dbReference>
<dbReference type="PDB" id="7C2F">
    <property type="method" value="X-ray"/>
    <property type="resolution" value="2.03 A"/>
    <property type="chains" value="B/D=1-92"/>
</dbReference>
<accession>A0ACD6B9Y8</accession>
<organism evidence="1">
    <name type="scientific">Candidatus Thorarchaeota archaeon SMTZ1-83</name>
    <dbReference type="NCBI Taxonomy" id="1706445"/>
    <lineage>
        <taxon>Archaea</taxon>
        <taxon>Promethearchaeati</taxon>
        <taxon>Candidatus Thorarchaeota</taxon>
    </lineage>
</organism>
<evidence type="ECO:0000313" key="1">
    <source>
        <dbReference type="EMBL" id="KXH73987.1"/>
    </source>
</evidence>
<gene>
    <name evidence="1" type="ORF">AM324_06155</name>
</gene>
<keyword evidence="2" id="KW-0002">3D-structure</keyword>
<proteinExistence type="evidence at protein level"/>
<reference evidence="1" key="1">
    <citation type="journal article" date="2016" name="ISME J.">
        <title>Genomic reconstruction of a novel, deeply branched sediment archaeal phylum with pathways for acetogenesis and sulfur reduction.</title>
        <authorList>
            <person name="Seitz K.W."/>
            <person name="Lazar C.S."/>
            <person name="Hinrichs K.U."/>
            <person name="Teske A.P."/>
            <person name="Baker B.J."/>
        </authorList>
    </citation>
    <scope>NUCLEOTIDE SEQUENCE</scope>
    <source>
        <strain evidence="1">SMTZ1-83</strain>
    </source>
</reference>
<sequence>MVEAFEIDSDAKLTETKARASTIDTEKVLVFIDHDEKTIYLWRGAKAELFKKLMGTRVAAKLSHNYPKYRIRPITEGSEPAAFLDLLGIKRT</sequence>
<comment type="caution">
    <text evidence="1">The sequence shown here is derived from an EMBL/GenBank/DDBJ whole genome shotgun (WGS) entry which is preliminary data.</text>
</comment>